<proteinExistence type="predicted"/>
<accession>A0ABU9E9J5</accession>
<evidence type="ECO:0000313" key="2">
    <source>
        <dbReference type="EMBL" id="MEK9500779.1"/>
    </source>
</evidence>
<gene>
    <name evidence="2" type="ORF">WI372_07310</name>
</gene>
<dbReference type="GO" id="GO:0008168">
    <property type="term" value="F:methyltransferase activity"/>
    <property type="evidence" value="ECO:0007669"/>
    <property type="project" value="UniProtKB-KW"/>
</dbReference>
<comment type="caution">
    <text evidence="2">The sequence shown here is derived from an EMBL/GenBank/DDBJ whole genome shotgun (WGS) entry which is preliminary data.</text>
</comment>
<dbReference type="PANTHER" id="PTHR43861">
    <property type="entry name" value="TRANS-ACONITATE 2-METHYLTRANSFERASE-RELATED"/>
    <property type="match status" value="1"/>
</dbReference>
<dbReference type="EMBL" id="JBBHLI010000003">
    <property type="protein sequence ID" value="MEK9500779.1"/>
    <property type="molecule type" value="Genomic_DNA"/>
</dbReference>
<dbReference type="RefSeq" id="WP_405279683.1">
    <property type="nucleotide sequence ID" value="NZ_CP144380.1"/>
</dbReference>
<dbReference type="GO" id="GO:0032259">
    <property type="term" value="P:methylation"/>
    <property type="evidence" value="ECO:0007669"/>
    <property type="project" value="UniProtKB-KW"/>
</dbReference>
<organism evidence="2 3">
    <name type="scientific">Gaopeijia maritima</name>
    <dbReference type="NCBI Taxonomy" id="3119007"/>
    <lineage>
        <taxon>Bacteria</taxon>
        <taxon>Pseudomonadati</taxon>
        <taxon>Gemmatimonadota</taxon>
        <taxon>Longimicrobiia</taxon>
        <taxon>Gaopeijiales</taxon>
        <taxon>Gaopeijiaceae</taxon>
        <taxon>Gaopeijia</taxon>
    </lineage>
</organism>
<evidence type="ECO:0000313" key="3">
    <source>
        <dbReference type="Proteomes" id="UP001484239"/>
    </source>
</evidence>
<dbReference type="Pfam" id="PF13489">
    <property type="entry name" value="Methyltransf_23"/>
    <property type="match status" value="1"/>
</dbReference>
<dbReference type="Gene3D" id="3.40.50.150">
    <property type="entry name" value="Vaccinia Virus protein VP39"/>
    <property type="match status" value="1"/>
</dbReference>
<name>A0ABU9E9J5_9BACT</name>
<evidence type="ECO:0000256" key="1">
    <source>
        <dbReference type="ARBA" id="ARBA00022679"/>
    </source>
</evidence>
<dbReference type="Proteomes" id="UP001484239">
    <property type="component" value="Unassembled WGS sequence"/>
</dbReference>
<dbReference type="EC" id="2.1.1.-" evidence="2"/>
<keyword evidence="1 2" id="KW-0808">Transferase</keyword>
<keyword evidence="3" id="KW-1185">Reference proteome</keyword>
<keyword evidence="2" id="KW-0489">Methyltransferase</keyword>
<dbReference type="PANTHER" id="PTHR43861:SF3">
    <property type="entry name" value="PUTATIVE (AFU_ORTHOLOGUE AFUA_2G14390)-RELATED"/>
    <property type="match status" value="1"/>
</dbReference>
<dbReference type="CDD" id="cd02440">
    <property type="entry name" value="AdoMet_MTases"/>
    <property type="match status" value="1"/>
</dbReference>
<sequence>MSSAPAGARETVAACPACLSVDARPFTTTAAMMHASDERFSFVRCGGCGVVYLSPRVPAADLGDWYPPSYLPWRGPAAWGRWAPLVASGLRATDRRRVRRVQRYGSLGPASRVLDVGCGRPTFLRALVDETGCRAVGTDVSDEGWKGEHALARDLDLRTGELEEFAFDESFDLVTMWHYLEHDYAPHRTLRTVRALAAPGARLVIEVPDHDSWSRRRYGAEWAGYHTPRHTVLWDSASLGSALESAGWQVEAIEPVGSLDAWTLAWMSRQERRGIDWADSMEPHFAGFLAGRALLWPLMRAWERLRGRRGTGVLTAVARAATDGR</sequence>
<dbReference type="InterPro" id="IPR029063">
    <property type="entry name" value="SAM-dependent_MTases_sf"/>
</dbReference>
<dbReference type="SUPFAM" id="SSF53335">
    <property type="entry name" value="S-adenosyl-L-methionine-dependent methyltransferases"/>
    <property type="match status" value="1"/>
</dbReference>
<protein>
    <submittedName>
        <fullName evidence="2">Class I SAM-dependent methyltransferase</fullName>
        <ecNumber evidence="2">2.1.1.-</ecNumber>
    </submittedName>
</protein>
<reference evidence="2 3" key="1">
    <citation type="submission" date="2024-02" db="EMBL/GenBank/DDBJ databases">
        <title>A novel Gemmatimonadota bacterium.</title>
        <authorList>
            <person name="Du Z.-J."/>
            <person name="Ye Y.-Q."/>
        </authorList>
    </citation>
    <scope>NUCLEOTIDE SEQUENCE [LARGE SCALE GENOMIC DNA]</scope>
    <source>
        <strain evidence="2 3">DH-20</strain>
    </source>
</reference>